<dbReference type="AlphaFoldDB" id="A0AA96WRA5"/>
<accession>A0AA96WRA5</accession>
<evidence type="ECO:0000313" key="1">
    <source>
        <dbReference type="EMBL" id="WNZ44083.1"/>
    </source>
</evidence>
<sequence>MSDDLIKSNPWLNEFSPISEDSIVLAPEDLDRATEISQRSRHPEKRWQIYLSALSLVGFEHWLEQKIPKAKISTNECTILEPPSASTSTAICNLNVNGFKICLVEVGSFLSETLFIPKATIDSIDLAAHFYVPITVNEESNVISIHGFLRQDTIHPTMLSSESTGFYALSIAQFDPNLDRLLLLLECLEPQAISLPKKAVETRTLDRILVKPAVKFKHWVQQQWNELIEIGWKLITSEKSLAGAMRSTRLDVIPASEIDLILKSLQQSGVRTTNKDQRGIGKDFEYAGLALRLYIVSATNSASSPVDENSMIFILKFQNGENLPPGLLFQVSDAEKVLEERTIESEEESDFIYCQAFGIPGEQFCITLQLNQTAALTLEPIEL</sequence>
<organism evidence="1">
    <name type="scientific">Leptolyngbya boryana CZ1</name>
    <dbReference type="NCBI Taxonomy" id="3060204"/>
    <lineage>
        <taxon>Bacteria</taxon>
        <taxon>Bacillati</taxon>
        <taxon>Cyanobacteriota</taxon>
        <taxon>Cyanophyceae</taxon>
        <taxon>Leptolyngbyales</taxon>
        <taxon>Leptolyngbyaceae</taxon>
        <taxon>Leptolyngbya group</taxon>
        <taxon>Leptolyngbya</taxon>
    </lineage>
</organism>
<reference evidence="1" key="2">
    <citation type="submission" date="2023-07" db="EMBL/GenBank/DDBJ databases">
        <authorList>
            <person name="Bai X.-H."/>
            <person name="Wang H.-H."/>
            <person name="Wang J."/>
            <person name="Ma M.-Y."/>
            <person name="Hu H.-H."/>
            <person name="Song Z.-L."/>
            <person name="Ma H.-G."/>
            <person name="Fan Y."/>
            <person name="Du C.-Y."/>
            <person name="Xu J.-C."/>
        </authorList>
    </citation>
    <scope>NUCLEOTIDE SEQUENCE</scope>
    <source>
        <strain evidence="1">CZ1</strain>
    </source>
</reference>
<dbReference type="EMBL" id="CP130144">
    <property type="protein sequence ID" value="WNZ44083.1"/>
    <property type="molecule type" value="Genomic_DNA"/>
</dbReference>
<protein>
    <submittedName>
        <fullName evidence="1">DUF1822 family protein</fullName>
    </submittedName>
</protein>
<dbReference type="RefSeq" id="WP_316426270.1">
    <property type="nucleotide sequence ID" value="NZ_CP130144.1"/>
</dbReference>
<gene>
    <name evidence="1" type="ORF">Q2T42_19835</name>
</gene>
<name>A0AA96WRA5_LEPBY</name>
<dbReference type="InterPro" id="IPR014951">
    <property type="entry name" value="DUF1822"/>
</dbReference>
<reference evidence="1" key="1">
    <citation type="journal article" date="2023" name="Plants (Basel)">
        <title>Genomic Analysis of Leptolyngbya boryana CZ1 Reveals Efficient Carbon Fixation Modules.</title>
        <authorList>
            <person name="Bai X."/>
            <person name="Wang H."/>
            <person name="Cheng W."/>
            <person name="Wang J."/>
            <person name="Ma M."/>
            <person name="Hu H."/>
            <person name="Song Z."/>
            <person name="Ma H."/>
            <person name="Fan Y."/>
            <person name="Du C."/>
            <person name="Xu J."/>
        </authorList>
    </citation>
    <scope>NUCLEOTIDE SEQUENCE</scope>
    <source>
        <strain evidence="1">CZ1</strain>
    </source>
</reference>
<dbReference type="Pfam" id="PF08852">
    <property type="entry name" value="DUF1822"/>
    <property type="match status" value="1"/>
</dbReference>
<proteinExistence type="predicted"/>